<dbReference type="STRING" id="159087.Daro_0536"/>
<dbReference type="SUPFAM" id="SSF75620">
    <property type="entry name" value="Release factor"/>
    <property type="match status" value="1"/>
</dbReference>
<accession>Q47IN8</accession>
<dbReference type="HOGENOM" id="CLU_089470_3_0_4"/>
<name>Q47IN8_DECAR</name>
<comment type="similarity">
    <text evidence="1">Belongs to the prokaryotic/mitochondrial release factor family.</text>
</comment>
<dbReference type="KEGG" id="dar:Daro_0536"/>
<dbReference type="AlphaFoldDB" id="Q47IN8"/>
<feature type="region of interest" description="Disordered" evidence="2">
    <location>
        <begin position="102"/>
        <end position="121"/>
    </location>
</feature>
<protein>
    <submittedName>
        <fullName evidence="4">Class I peptide chain release factor</fullName>
    </submittedName>
</protein>
<dbReference type="PANTHER" id="PTHR47814">
    <property type="entry name" value="PEPTIDYL-TRNA HYDROLASE ARFB"/>
    <property type="match status" value="1"/>
</dbReference>
<evidence type="ECO:0000256" key="2">
    <source>
        <dbReference type="SAM" id="MobiDB-lite"/>
    </source>
</evidence>
<evidence type="ECO:0000256" key="1">
    <source>
        <dbReference type="ARBA" id="ARBA00010835"/>
    </source>
</evidence>
<proteinExistence type="inferred from homology"/>
<dbReference type="PANTHER" id="PTHR47814:SF1">
    <property type="entry name" value="PEPTIDYL-TRNA HYDROLASE ARFB"/>
    <property type="match status" value="1"/>
</dbReference>
<dbReference type="InterPro" id="IPR045853">
    <property type="entry name" value="Pep_chain_release_fac_I_sf"/>
</dbReference>
<sequence>MPPIALNESEVEFIAIRAQGAGGQNVNKVSNAVHLRFDIAASSLPEEIKAKLLAMRDQRISSDGIVVIKAQKHRSLERNREDGLVRLRELIAAAAFVPTVRRATKPSRSSQRKRVDSKVKRGQVKLLRSRIDE</sequence>
<evidence type="ECO:0000259" key="3">
    <source>
        <dbReference type="Pfam" id="PF00472"/>
    </source>
</evidence>
<dbReference type="GO" id="GO:0043022">
    <property type="term" value="F:ribosome binding"/>
    <property type="evidence" value="ECO:0007669"/>
    <property type="project" value="TreeGrafter"/>
</dbReference>
<dbReference type="GO" id="GO:0003747">
    <property type="term" value="F:translation release factor activity"/>
    <property type="evidence" value="ECO:0007669"/>
    <property type="project" value="InterPro"/>
</dbReference>
<dbReference type="NCBIfam" id="NF006718">
    <property type="entry name" value="PRK09256.1"/>
    <property type="match status" value="1"/>
</dbReference>
<feature type="domain" description="Prokaryotic-type class I peptide chain release factors" evidence="3">
    <location>
        <begin position="4"/>
        <end position="127"/>
    </location>
</feature>
<dbReference type="GO" id="GO:0072344">
    <property type="term" value="P:rescue of stalled ribosome"/>
    <property type="evidence" value="ECO:0007669"/>
    <property type="project" value="TreeGrafter"/>
</dbReference>
<dbReference type="EMBL" id="CP000089">
    <property type="protein sequence ID" value="AAZ45293.1"/>
    <property type="molecule type" value="Genomic_DNA"/>
</dbReference>
<dbReference type="Pfam" id="PF00472">
    <property type="entry name" value="RF-1"/>
    <property type="match status" value="1"/>
</dbReference>
<reference evidence="4" key="1">
    <citation type="submission" date="2005-08" db="EMBL/GenBank/DDBJ databases">
        <title>Complete sequence of Dechloromonas aromatica RCB.</title>
        <authorList>
            <person name="Salinero K.K."/>
            <person name="Copeland A."/>
            <person name="Lucas S."/>
            <person name="Lapidus A."/>
            <person name="Barry K."/>
            <person name="Detter J.C."/>
            <person name="Glavina T."/>
            <person name="Hammon N."/>
            <person name="Israni S."/>
            <person name="Pitluck S."/>
            <person name="Di Bartolo G."/>
            <person name="Trong S."/>
            <person name="Schmutz J."/>
            <person name="Larimer F."/>
            <person name="Land M."/>
            <person name="Ivanova N."/>
            <person name="Richardson P."/>
        </authorList>
    </citation>
    <scope>NUCLEOTIDE SEQUENCE</scope>
    <source>
        <strain evidence="4">RCB</strain>
    </source>
</reference>
<gene>
    <name evidence="4" type="ordered locus">Daro_0536</name>
</gene>
<dbReference type="eggNOG" id="COG1186">
    <property type="taxonomic scope" value="Bacteria"/>
</dbReference>
<dbReference type="OrthoDB" id="9815709at2"/>
<evidence type="ECO:0000313" key="4">
    <source>
        <dbReference type="EMBL" id="AAZ45293.1"/>
    </source>
</evidence>
<dbReference type="GO" id="GO:0004045">
    <property type="term" value="F:peptidyl-tRNA hydrolase activity"/>
    <property type="evidence" value="ECO:0007669"/>
    <property type="project" value="TreeGrafter"/>
</dbReference>
<dbReference type="InterPro" id="IPR000352">
    <property type="entry name" value="Pep_chain_release_fac_I"/>
</dbReference>
<organism evidence="4">
    <name type="scientific">Dechloromonas aromatica (strain RCB)</name>
    <dbReference type="NCBI Taxonomy" id="159087"/>
    <lineage>
        <taxon>Bacteria</taxon>
        <taxon>Pseudomonadati</taxon>
        <taxon>Pseudomonadota</taxon>
        <taxon>Betaproteobacteria</taxon>
        <taxon>Rhodocyclales</taxon>
        <taxon>Azonexaceae</taxon>
        <taxon>Dechloromonas</taxon>
    </lineage>
</organism>
<dbReference type="Gene3D" id="3.30.160.20">
    <property type="match status" value="1"/>
</dbReference>